<feature type="non-terminal residue" evidence="8">
    <location>
        <position position="109"/>
    </location>
</feature>
<organism evidence="8 9">
    <name type="scientific">Halcyon senegalensis</name>
    <dbReference type="NCBI Taxonomy" id="342381"/>
    <lineage>
        <taxon>Eukaryota</taxon>
        <taxon>Metazoa</taxon>
        <taxon>Chordata</taxon>
        <taxon>Craniata</taxon>
        <taxon>Vertebrata</taxon>
        <taxon>Euteleostomi</taxon>
        <taxon>Archelosauria</taxon>
        <taxon>Archosauria</taxon>
        <taxon>Dinosauria</taxon>
        <taxon>Saurischia</taxon>
        <taxon>Theropoda</taxon>
        <taxon>Coelurosauria</taxon>
        <taxon>Aves</taxon>
        <taxon>Neognathae</taxon>
        <taxon>Neoaves</taxon>
        <taxon>Telluraves</taxon>
        <taxon>Coraciimorphae</taxon>
        <taxon>Coraciiformes</taxon>
        <taxon>Alcedinidae</taxon>
        <taxon>Halcyon</taxon>
    </lineage>
</organism>
<dbReference type="Pfam" id="PF00075">
    <property type="entry name" value="RNase_H"/>
    <property type="match status" value="1"/>
</dbReference>
<accession>A0A851ZNT7</accession>
<evidence type="ECO:0000256" key="1">
    <source>
        <dbReference type="ARBA" id="ARBA00022679"/>
    </source>
</evidence>
<evidence type="ECO:0000313" key="9">
    <source>
        <dbReference type="Proteomes" id="UP000648918"/>
    </source>
</evidence>
<dbReference type="InterPro" id="IPR012337">
    <property type="entry name" value="RNaseH-like_sf"/>
</dbReference>
<dbReference type="GO" id="GO:0004523">
    <property type="term" value="F:RNA-DNA hybrid ribonuclease activity"/>
    <property type="evidence" value="ECO:0007669"/>
    <property type="project" value="InterPro"/>
</dbReference>
<dbReference type="SUPFAM" id="SSF53098">
    <property type="entry name" value="Ribonuclease H-like"/>
    <property type="match status" value="1"/>
</dbReference>
<evidence type="ECO:0000256" key="3">
    <source>
        <dbReference type="ARBA" id="ARBA00022722"/>
    </source>
</evidence>
<sequence length="109" mass="12539">QCNWIEKPKRAREPLAEAVTVFTDAGRKSRTAAATWQDQHGQWNHHIIAAEERDNLQTLELLAVVWVMIQFEGRVNIVTDSLYVAGVCERLEDAHIKAVQNPRLYELFL</sequence>
<keyword evidence="5" id="KW-0378">Hydrolase</keyword>
<dbReference type="PANTHER" id="PTHR41694:SF3">
    <property type="entry name" value="RNA-DIRECTED DNA POLYMERASE-RELATED"/>
    <property type="match status" value="1"/>
</dbReference>
<keyword evidence="4" id="KW-0255">Endonuclease</keyword>
<dbReference type="EMBL" id="WBNJ01001804">
    <property type="protein sequence ID" value="NXD88911.1"/>
    <property type="molecule type" value="Genomic_DNA"/>
</dbReference>
<evidence type="ECO:0000313" key="8">
    <source>
        <dbReference type="EMBL" id="NXD88911.1"/>
    </source>
</evidence>
<feature type="non-terminal residue" evidence="8">
    <location>
        <position position="1"/>
    </location>
</feature>
<dbReference type="Gene3D" id="3.30.420.10">
    <property type="entry name" value="Ribonuclease H-like superfamily/Ribonuclease H"/>
    <property type="match status" value="1"/>
</dbReference>
<dbReference type="GO" id="GO:0003964">
    <property type="term" value="F:RNA-directed DNA polymerase activity"/>
    <property type="evidence" value="ECO:0007669"/>
    <property type="project" value="UniProtKB-KW"/>
</dbReference>
<evidence type="ECO:0000256" key="4">
    <source>
        <dbReference type="ARBA" id="ARBA00022759"/>
    </source>
</evidence>
<evidence type="ECO:0000259" key="7">
    <source>
        <dbReference type="Pfam" id="PF00075"/>
    </source>
</evidence>
<dbReference type="InterPro" id="IPR002156">
    <property type="entry name" value="RNaseH_domain"/>
</dbReference>
<dbReference type="OrthoDB" id="9395371at2759"/>
<evidence type="ECO:0000256" key="6">
    <source>
        <dbReference type="ARBA" id="ARBA00022918"/>
    </source>
</evidence>
<dbReference type="Proteomes" id="UP000648918">
    <property type="component" value="Unassembled WGS sequence"/>
</dbReference>
<dbReference type="InterPro" id="IPR036397">
    <property type="entry name" value="RNaseH_sf"/>
</dbReference>
<keyword evidence="1" id="KW-0808">Transferase</keyword>
<keyword evidence="6" id="KW-0695">RNA-directed DNA polymerase</keyword>
<protein>
    <submittedName>
        <fullName evidence="8">POK19 protein</fullName>
    </submittedName>
</protein>
<dbReference type="AlphaFoldDB" id="A0A851ZNT7"/>
<dbReference type="PANTHER" id="PTHR41694">
    <property type="entry name" value="ENDOGENOUS RETROVIRUS GROUP K MEMBER POL PROTEIN"/>
    <property type="match status" value="1"/>
</dbReference>
<evidence type="ECO:0000256" key="5">
    <source>
        <dbReference type="ARBA" id="ARBA00022801"/>
    </source>
</evidence>
<proteinExistence type="predicted"/>
<reference evidence="8" key="1">
    <citation type="submission" date="2019-09" db="EMBL/GenBank/DDBJ databases">
        <title>Bird 10,000 Genomes (B10K) Project - Family phase.</title>
        <authorList>
            <person name="Zhang G."/>
        </authorList>
    </citation>
    <scope>NUCLEOTIDE SEQUENCE</scope>
    <source>
        <strain evidence="8">B10K-DU-024-03</strain>
        <tissue evidence="8">Muscle</tissue>
    </source>
</reference>
<dbReference type="GO" id="GO:0035613">
    <property type="term" value="F:RNA stem-loop binding"/>
    <property type="evidence" value="ECO:0007669"/>
    <property type="project" value="TreeGrafter"/>
</dbReference>
<keyword evidence="3" id="KW-0540">Nuclease</keyword>
<comment type="caution">
    <text evidence="8">The sequence shown here is derived from an EMBL/GenBank/DDBJ whole genome shotgun (WGS) entry which is preliminary data.</text>
</comment>
<gene>
    <name evidence="8" type="primary">Ervk19_1</name>
    <name evidence="8" type="ORF">HALSEN_R15867</name>
</gene>
<keyword evidence="9" id="KW-1185">Reference proteome</keyword>
<evidence type="ECO:0000256" key="2">
    <source>
        <dbReference type="ARBA" id="ARBA00022695"/>
    </source>
</evidence>
<feature type="domain" description="RNase H type-1" evidence="7">
    <location>
        <begin position="17"/>
        <end position="92"/>
    </location>
</feature>
<keyword evidence="2" id="KW-0548">Nucleotidyltransferase</keyword>
<name>A0A851ZNT7_9AVES</name>